<dbReference type="GeneID" id="20675939"/>
<evidence type="ECO:0008006" key="4">
    <source>
        <dbReference type="Google" id="ProtNLM"/>
    </source>
</evidence>
<dbReference type="EMBL" id="KI925456">
    <property type="protein sequence ID" value="ETW83702.1"/>
    <property type="molecule type" value="Genomic_DNA"/>
</dbReference>
<dbReference type="InParanoid" id="W4KCW7"/>
<dbReference type="OrthoDB" id="3253535at2759"/>
<dbReference type="AlphaFoldDB" id="W4KCW7"/>
<evidence type="ECO:0000256" key="1">
    <source>
        <dbReference type="SAM" id="MobiDB-lite"/>
    </source>
</evidence>
<feature type="region of interest" description="Disordered" evidence="1">
    <location>
        <begin position="191"/>
        <end position="215"/>
    </location>
</feature>
<dbReference type="CDD" id="cd00298">
    <property type="entry name" value="ACD_sHsps_p23-like"/>
    <property type="match status" value="1"/>
</dbReference>
<organism evidence="2 3">
    <name type="scientific">Heterobasidion irregulare (strain TC 32-1)</name>
    <dbReference type="NCBI Taxonomy" id="747525"/>
    <lineage>
        <taxon>Eukaryota</taxon>
        <taxon>Fungi</taxon>
        <taxon>Dikarya</taxon>
        <taxon>Basidiomycota</taxon>
        <taxon>Agaricomycotina</taxon>
        <taxon>Agaricomycetes</taxon>
        <taxon>Russulales</taxon>
        <taxon>Bondarzewiaceae</taxon>
        <taxon>Heterobasidion</taxon>
        <taxon>Heterobasidion annosum species complex</taxon>
    </lineage>
</organism>
<dbReference type="STRING" id="747525.W4KCW7"/>
<sequence>MSISSRFVGHPSTRCFTPPLRDRRLSGSISRISHKSTNSPVVTGNGTAPKKPFQYATLSHAHSASKRASIVGMVRSQSMVIPDQTFAEPLSRPPAMPSALSSRDLNASVSSGQLSGLSTLTAQVNAVAQFKLPRSFQIKRPRASAISGTRPPLFALGIVPPDPNSEPSSTMPASISCDELFASSMSTSACSPAQPESPLARARRSAPPASVPTPRYIPTETSYKVEIDLPRPGGRPFAPEMITISVLKGDQIKIVADAWDQECDCHFEWCLEFPPRAVNMSSMQAKIDVDGNLIVDLKRSMHYNTNSF</sequence>
<keyword evidence="3" id="KW-1185">Reference proteome</keyword>
<reference evidence="2 3" key="1">
    <citation type="journal article" date="2012" name="New Phytol.">
        <title>Insight into trade-off between wood decay and parasitism from the genome of a fungal forest pathogen.</title>
        <authorList>
            <person name="Olson A."/>
            <person name="Aerts A."/>
            <person name="Asiegbu F."/>
            <person name="Belbahri L."/>
            <person name="Bouzid O."/>
            <person name="Broberg A."/>
            <person name="Canback B."/>
            <person name="Coutinho P.M."/>
            <person name="Cullen D."/>
            <person name="Dalman K."/>
            <person name="Deflorio G."/>
            <person name="van Diepen L.T."/>
            <person name="Dunand C."/>
            <person name="Duplessis S."/>
            <person name="Durling M."/>
            <person name="Gonthier P."/>
            <person name="Grimwood J."/>
            <person name="Fossdal C.G."/>
            <person name="Hansson D."/>
            <person name="Henrissat B."/>
            <person name="Hietala A."/>
            <person name="Himmelstrand K."/>
            <person name="Hoffmeister D."/>
            <person name="Hogberg N."/>
            <person name="James T.Y."/>
            <person name="Karlsson M."/>
            <person name="Kohler A."/>
            <person name="Kues U."/>
            <person name="Lee Y.H."/>
            <person name="Lin Y.C."/>
            <person name="Lind M."/>
            <person name="Lindquist E."/>
            <person name="Lombard V."/>
            <person name="Lucas S."/>
            <person name="Lunden K."/>
            <person name="Morin E."/>
            <person name="Murat C."/>
            <person name="Park J."/>
            <person name="Raffaello T."/>
            <person name="Rouze P."/>
            <person name="Salamov A."/>
            <person name="Schmutz J."/>
            <person name="Solheim H."/>
            <person name="Stahlberg J."/>
            <person name="Velez H."/>
            <person name="de Vries R.P."/>
            <person name="Wiebenga A."/>
            <person name="Woodward S."/>
            <person name="Yakovlev I."/>
            <person name="Garbelotto M."/>
            <person name="Martin F."/>
            <person name="Grigoriev I.V."/>
            <person name="Stenlid J."/>
        </authorList>
    </citation>
    <scope>NUCLEOTIDE SEQUENCE [LARGE SCALE GENOMIC DNA]</scope>
    <source>
        <strain evidence="2 3">TC 32-1</strain>
    </source>
</reference>
<dbReference type="HOGENOM" id="CLU_903312_0_0_1"/>
<dbReference type="eggNOG" id="ENOG502SYR1">
    <property type="taxonomic scope" value="Eukaryota"/>
</dbReference>
<dbReference type="RefSeq" id="XP_009543463.1">
    <property type="nucleotide sequence ID" value="XM_009545168.1"/>
</dbReference>
<evidence type="ECO:0000313" key="2">
    <source>
        <dbReference type="EMBL" id="ETW83702.1"/>
    </source>
</evidence>
<feature type="compositionally biased region" description="Low complexity" evidence="1">
    <location>
        <begin position="196"/>
        <end position="214"/>
    </location>
</feature>
<dbReference type="Proteomes" id="UP000030671">
    <property type="component" value="Unassembled WGS sequence"/>
</dbReference>
<gene>
    <name evidence="2" type="ORF">HETIRDRAFT_449361</name>
</gene>
<protein>
    <recommendedName>
        <fullName evidence="4">SHSP domain-containing protein</fullName>
    </recommendedName>
</protein>
<dbReference type="KEGG" id="hir:HETIRDRAFT_449361"/>
<name>W4KCW7_HETIT</name>
<accession>W4KCW7</accession>
<evidence type="ECO:0000313" key="3">
    <source>
        <dbReference type="Proteomes" id="UP000030671"/>
    </source>
</evidence>
<proteinExistence type="predicted"/>